<dbReference type="GO" id="GO:0033617">
    <property type="term" value="P:mitochondrial respiratory chain complex IV assembly"/>
    <property type="evidence" value="ECO:0007669"/>
    <property type="project" value="TreeGrafter"/>
</dbReference>
<comment type="similarity">
    <text evidence="1">Belongs to the SCO1/2 family.</text>
</comment>
<evidence type="ECO:0000256" key="4">
    <source>
        <dbReference type="SAM" id="MobiDB-lite"/>
    </source>
</evidence>
<evidence type="ECO:0000256" key="5">
    <source>
        <dbReference type="SAM" id="Phobius"/>
    </source>
</evidence>
<keyword evidence="3" id="KW-1015">Disulfide bond</keyword>
<comment type="caution">
    <text evidence="6">The sequence shown here is derived from an EMBL/GenBank/DDBJ whole genome shotgun (WGS) entry which is preliminary data.</text>
</comment>
<dbReference type="GO" id="GO:0046872">
    <property type="term" value="F:metal ion binding"/>
    <property type="evidence" value="ECO:0007669"/>
    <property type="project" value="UniProtKB-KW"/>
</dbReference>
<accession>A0A1D3DAM0</accession>
<feature type="region of interest" description="Disordered" evidence="4">
    <location>
        <begin position="75"/>
        <end position="131"/>
    </location>
</feature>
<feature type="binding site" evidence="2">
    <location>
        <position position="295"/>
    </location>
    <ligand>
        <name>Cu cation</name>
        <dbReference type="ChEBI" id="CHEBI:23378"/>
    </ligand>
</feature>
<dbReference type="Proteomes" id="UP000095192">
    <property type="component" value="Unassembled WGS sequence"/>
</dbReference>
<dbReference type="SUPFAM" id="SSF52833">
    <property type="entry name" value="Thioredoxin-like"/>
    <property type="match status" value="1"/>
</dbReference>
<reference evidence="6 7" key="1">
    <citation type="journal article" date="2016" name="BMC Genomics">
        <title>Comparative genomics reveals Cyclospora cayetanensis possesses coccidia-like metabolism and invasion components but unique surface antigens.</title>
        <authorList>
            <person name="Liu S."/>
            <person name="Wang L."/>
            <person name="Zheng H."/>
            <person name="Xu Z."/>
            <person name="Roellig D.M."/>
            <person name="Li N."/>
            <person name="Frace M.A."/>
            <person name="Tang K."/>
            <person name="Arrowood M.J."/>
            <person name="Moss D.M."/>
            <person name="Zhang L."/>
            <person name="Feng Y."/>
            <person name="Xiao L."/>
        </authorList>
    </citation>
    <scope>NUCLEOTIDE SEQUENCE [LARGE SCALE GENOMIC DNA]</scope>
    <source>
        <strain evidence="6 7">CHN_HEN01</strain>
    </source>
</reference>
<proteinExistence type="inferred from homology"/>
<dbReference type="PANTHER" id="PTHR12151">
    <property type="entry name" value="ELECTRON TRANSPORT PROTIN SCO1/SENC FAMILY MEMBER"/>
    <property type="match status" value="1"/>
</dbReference>
<dbReference type="Gene3D" id="3.40.30.10">
    <property type="entry name" value="Glutaredoxin"/>
    <property type="match status" value="1"/>
</dbReference>
<protein>
    <submittedName>
        <fullName evidence="6">Sco1 domain-containing protein</fullName>
    </submittedName>
</protein>
<evidence type="ECO:0000256" key="3">
    <source>
        <dbReference type="PIRSR" id="PIRSR603782-2"/>
    </source>
</evidence>
<keyword evidence="7" id="KW-1185">Reference proteome</keyword>
<evidence type="ECO:0000256" key="1">
    <source>
        <dbReference type="ARBA" id="ARBA00010996"/>
    </source>
</evidence>
<dbReference type="VEuPathDB" id="ToxoDB:cyc_05888"/>
<evidence type="ECO:0000313" key="6">
    <source>
        <dbReference type="EMBL" id="OEH80491.1"/>
    </source>
</evidence>
<feature type="disulfide bond" description="Redox-active" evidence="3">
    <location>
        <begin position="291"/>
        <end position="295"/>
    </location>
</feature>
<gene>
    <name evidence="6" type="ORF">cyc_05888</name>
</gene>
<dbReference type="Pfam" id="PF02630">
    <property type="entry name" value="SCO1-SenC"/>
    <property type="match status" value="1"/>
</dbReference>
<name>A0A1D3DAM0_9EIME</name>
<dbReference type="PANTHER" id="PTHR12151:SF5">
    <property type="entry name" value="AT19154P"/>
    <property type="match status" value="1"/>
</dbReference>
<evidence type="ECO:0000256" key="2">
    <source>
        <dbReference type="PIRSR" id="PIRSR603782-1"/>
    </source>
</evidence>
<dbReference type="InParanoid" id="A0A1D3DAM0"/>
<dbReference type="AlphaFoldDB" id="A0A1D3DAM0"/>
<dbReference type="GO" id="GO:0005739">
    <property type="term" value="C:mitochondrion"/>
    <property type="evidence" value="ECO:0007669"/>
    <property type="project" value="GOC"/>
</dbReference>
<keyword evidence="2" id="KW-0479">Metal-binding</keyword>
<dbReference type="FunFam" id="3.40.30.10:FF:000013">
    <property type="entry name" value="Blast:Protein SCO1 homolog, mitochondrial"/>
    <property type="match status" value="1"/>
</dbReference>
<keyword evidence="2" id="KW-0186">Copper</keyword>
<feature type="transmembrane region" description="Helical" evidence="5">
    <location>
        <begin position="214"/>
        <end position="235"/>
    </location>
</feature>
<sequence length="434" mass="47981">MTLPMLRLRLKRLLSRAADWRRPRESGVFAPLWEPFRKAPLSGRWYCSITSTNRWSAPQCNPPQWQQPRLVRLSNRSRDFSSQRQPQPPSSGDPQEPPHRQQPQHPEATEQEKLQQVAERQQSQDSLLDANDCSAGAPAAAATTTAARTVAAAAAAAARPDLHALRFPSVEAAAARVAHRHEIEAAATAAAAATAVAGQIPPKASLPPSSPRLVTWRVALLCSTVCGAMTALVFFQMERKKKQKAAITESISVGKPLLGGPWTLVDGKGALCSSSDFGGKYQLVYFGFTFCPDICPKELEKLAQVIEIIDKEYGEIVQPIFITVDPARDTVAQVADYCKEFHPRLIGLTGTPGQIKDVTRKFRVYFNETARTGDDEYLVDHSIIQYFMGRDGSFKDFFGQNMTTREVAQKIGQHIKADQLKGEKKRQEAEADED</sequence>
<keyword evidence="5" id="KW-0472">Membrane</keyword>
<dbReference type="InterPro" id="IPR036249">
    <property type="entry name" value="Thioredoxin-like_sf"/>
</dbReference>
<feature type="binding site" evidence="2">
    <location>
        <position position="291"/>
    </location>
    <ligand>
        <name>Cu cation</name>
        <dbReference type="ChEBI" id="CHEBI:23378"/>
    </ligand>
</feature>
<evidence type="ECO:0000313" key="7">
    <source>
        <dbReference type="Proteomes" id="UP000095192"/>
    </source>
</evidence>
<dbReference type="CDD" id="cd02968">
    <property type="entry name" value="SCO"/>
    <property type="match status" value="1"/>
</dbReference>
<organism evidence="6 7">
    <name type="scientific">Cyclospora cayetanensis</name>
    <dbReference type="NCBI Taxonomy" id="88456"/>
    <lineage>
        <taxon>Eukaryota</taxon>
        <taxon>Sar</taxon>
        <taxon>Alveolata</taxon>
        <taxon>Apicomplexa</taxon>
        <taxon>Conoidasida</taxon>
        <taxon>Coccidia</taxon>
        <taxon>Eucoccidiorida</taxon>
        <taxon>Eimeriorina</taxon>
        <taxon>Eimeriidae</taxon>
        <taxon>Cyclospora</taxon>
    </lineage>
</organism>
<dbReference type="VEuPathDB" id="ToxoDB:LOC34622174"/>
<feature type="binding site" evidence="2">
    <location>
        <position position="381"/>
    </location>
    <ligand>
        <name>Cu cation</name>
        <dbReference type="ChEBI" id="CHEBI:23378"/>
    </ligand>
</feature>
<keyword evidence="5" id="KW-0812">Transmembrane</keyword>
<dbReference type="InterPro" id="IPR003782">
    <property type="entry name" value="SCO1/SenC"/>
</dbReference>
<dbReference type="EMBL" id="JROU02000064">
    <property type="protein sequence ID" value="OEH80491.1"/>
    <property type="molecule type" value="Genomic_DNA"/>
</dbReference>
<keyword evidence="5" id="KW-1133">Transmembrane helix</keyword>